<name>A0A1C9W6C0_9GAMM</name>
<dbReference type="InterPro" id="IPR023696">
    <property type="entry name" value="Ureohydrolase_dom_sf"/>
</dbReference>
<feature type="binding site" evidence="4">
    <location>
        <position position="218"/>
    </location>
    <ligand>
        <name>Mn(2+)</name>
        <dbReference type="ChEBI" id="CHEBI:29035"/>
        <label>1</label>
    </ligand>
</feature>
<dbReference type="PROSITE" id="PS01053">
    <property type="entry name" value="ARGINASE_1"/>
    <property type="match status" value="1"/>
</dbReference>
<feature type="binding site" evidence="4">
    <location>
        <position position="216"/>
    </location>
    <ligand>
        <name>Mn(2+)</name>
        <dbReference type="ChEBI" id="CHEBI:29035"/>
        <label>1</label>
    </ligand>
</feature>
<feature type="binding site" evidence="4">
    <location>
        <position position="134"/>
    </location>
    <ligand>
        <name>Mn(2+)</name>
        <dbReference type="ChEBI" id="CHEBI:29035"/>
        <label>1</label>
    </ligand>
</feature>
<keyword evidence="4" id="KW-0464">Manganese</keyword>
<keyword evidence="3 5" id="KW-0378">Hydrolase</keyword>
<evidence type="ECO:0000313" key="6">
    <source>
        <dbReference type="EMBL" id="AOS96668.1"/>
    </source>
</evidence>
<dbReference type="KEGG" id="micc:AUP74_01208"/>
<accession>A0A1C9W6C0</accession>
<dbReference type="GO" id="GO:0046872">
    <property type="term" value="F:metal ion binding"/>
    <property type="evidence" value="ECO:0007669"/>
    <property type="project" value="UniProtKB-KW"/>
</dbReference>
<feature type="binding site" evidence="4">
    <location>
        <position position="138"/>
    </location>
    <ligand>
        <name>Mn(2+)</name>
        <dbReference type="ChEBI" id="CHEBI:29035"/>
        <label>1</label>
    </ligand>
</feature>
<dbReference type="GO" id="GO:0033389">
    <property type="term" value="P:putrescine biosynthetic process from arginine, via agmatine"/>
    <property type="evidence" value="ECO:0007669"/>
    <property type="project" value="TreeGrafter"/>
</dbReference>
<dbReference type="CDD" id="cd11593">
    <property type="entry name" value="Agmatinase-like_2"/>
    <property type="match status" value="1"/>
</dbReference>
<dbReference type="OrthoDB" id="9789727at2"/>
<dbReference type="Pfam" id="PF00491">
    <property type="entry name" value="Arginase"/>
    <property type="match status" value="1"/>
</dbReference>
<dbReference type="PANTHER" id="PTHR11358">
    <property type="entry name" value="ARGINASE/AGMATINASE"/>
    <property type="match status" value="1"/>
</dbReference>
<evidence type="ECO:0000256" key="4">
    <source>
        <dbReference type="PIRSR" id="PIRSR036979-1"/>
    </source>
</evidence>
<dbReference type="STRING" id="1769779.AUP74_01208"/>
<dbReference type="RefSeq" id="WP_069946780.1">
    <property type="nucleotide sequence ID" value="NZ_CP014143.1"/>
</dbReference>
<dbReference type="NCBIfam" id="TIGR01230">
    <property type="entry name" value="agmatinase"/>
    <property type="match status" value="1"/>
</dbReference>
<dbReference type="EMBL" id="CP014143">
    <property type="protein sequence ID" value="AOS96668.1"/>
    <property type="molecule type" value="Genomic_DNA"/>
</dbReference>
<keyword evidence="2 4" id="KW-0479">Metal-binding</keyword>
<comment type="similarity">
    <text evidence="1">Belongs to the arginase family. Agmatinase subfamily.</text>
</comment>
<comment type="cofactor">
    <cofactor evidence="4">
        <name>Mn(2+)</name>
        <dbReference type="ChEBI" id="CHEBI:29035"/>
    </cofactor>
    <text evidence="4">Binds 2 manganese ions per subunit.</text>
</comment>
<dbReference type="InterPro" id="IPR020855">
    <property type="entry name" value="Ureohydrolase_Mn_BS"/>
</dbReference>
<dbReference type="AlphaFoldDB" id="A0A1C9W6C0"/>
<dbReference type="Gene3D" id="3.40.800.10">
    <property type="entry name" value="Ureohydrolase domain"/>
    <property type="match status" value="1"/>
</dbReference>
<dbReference type="InterPro" id="IPR005925">
    <property type="entry name" value="Agmatinase-rel"/>
</dbReference>
<evidence type="ECO:0000256" key="5">
    <source>
        <dbReference type="RuleBase" id="RU003684"/>
    </source>
</evidence>
<dbReference type="Proteomes" id="UP000095672">
    <property type="component" value="Chromosome"/>
</dbReference>
<dbReference type="GO" id="GO:0008783">
    <property type="term" value="F:agmatinase activity"/>
    <property type="evidence" value="ECO:0007669"/>
    <property type="project" value="TreeGrafter"/>
</dbReference>
<evidence type="ECO:0000256" key="3">
    <source>
        <dbReference type="ARBA" id="ARBA00022801"/>
    </source>
</evidence>
<feature type="binding site" evidence="4">
    <location>
        <position position="110"/>
    </location>
    <ligand>
        <name>Mn(2+)</name>
        <dbReference type="ChEBI" id="CHEBI:29035"/>
        <label>1</label>
    </ligand>
</feature>
<feature type="binding site" evidence="4">
    <location>
        <position position="136"/>
    </location>
    <ligand>
        <name>Mn(2+)</name>
        <dbReference type="ChEBI" id="CHEBI:29035"/>
        <label>1</label>
    </ligand>
</feature>
<protein>
    <submittedName>
        <fullName evidence="6">N(1)-aminopropylagmatine ureohydrolase</fullName>
        <ecNumber evidence="6">3.5.3.24</ecNumber>
    </submittedName>
</protein>
<evidence type="ECO:0000313" key="7">
    <source>
        <dbReference type="Proteomes" id="UP000095672"/>
    </source>
</evidence>
<dbReference type="InterPro" id="IPR006035">
    <property type="entry name" value="Ureohydrolase"/>
</dbReference>
<dbReference type="PROSITE" id="PS51409">
    <property type="entry name" value="ARGINASE_2"/>
    <property type="match status" value="1"/>
</dbReference>
<dbReference type="PATRIC" id="fig|1769779.3.peg.1228"/>
<dbReference type="GO" id="GO:0043920">
    <property type="term" value="F:aminopropylagmatine ureohydrolase activity"/>
    <property type="evidence" value="ECO:0007669"/>
    <property type="project" value="UniProtKB-EC"/>
</dbReference>
<dbReference type="PANTHER" id="PTHR11358:SF26">
    <property type="entry name" value="GUANIDINO ACID HYDROLASE, MITOCHONDRIAL"/>
    <property type="match status" value="1"/>
</dbReference>
<gene>
    <name evidence="6" type="ORF">AUP74_01208</name>
</gene>
<dbReference type="PIRSF" id="PIRSF036979">
    <property type="entry name" value="Arginase"/>
    <property type="match status" value="1"/>
</dbReference>
<evidence type="ECO:0000256" key="1">
    <source>
        <dbReference type="ARBA" id="ARBA00009227"/>
    </source>
</evidence>
<dbReference type="EC" id="3.5.3.24" evidence="6"/>
<sequence>MLSENDYPIFLGSEIEQPKPEDAFFHVLPIPYEETVSYGGGTGKGPAAILEASWQLETFDNFSSPSELGIYTRSPVNVSGPPEQVMENIANATREILEAGKMPVGIGGEHSVTWGVIKGYLDAGIQDFGVVQIDAHADLRDRYEGEKHSHASVMRLVVEAGVPLYQLGIRAYCEEEMQARKQYGVRHLDAHELVPNNVQSIELPEDFPSKVFFTLDVDGIDPSVFPSTGTPVPGGLGWYQTLNLFESVARQRQIIGVDLLEFAPIEGFHAYDFAAAQLLYKLMGIIQRNRAVKQG</sequence>
<proteinExistence type="inferred from homology"/>
<dbReference type="SUPFAM" id="SSF52768">
    <property type="entry name" value="Arginase/deacetylase"/>
    <property type="match status" value="1"/>
</dbReference>
<reference evidence="7" key="1">
    <citation type="submission" date="2016-01" db="EMBL/GenBank/DDBJ databases">
        <title>Complete genome sequence of Microbulbifer sp. CCB-MM1, a halophile isolated from Matang Mangrove Forest, Perak.</title>
        <authorList>
            <person name="Moh T.H."/>
            <person name="Dinesh B."/>
            <person name="Lau N.-S."/>
            <person name="Go F."/>
            <person name="Alexander Chong S.-C."/>
        </authorList>
    </citation>
    <scope>NUCLEOTIDE SEQUENCE [LARGE SCALE GENOMIC DNA]</scope>
    <source>
        <strain evidence="7">CCB-MM1</strain>
    </source>
</reference>
<organism evidence="6 7">
    <name type="scientific">Microbulbifer aggregans</name>
    <dbReference type="NCBI Taxonomy" id="1769779"/>
    <lineage>
        <taxon>Bacteria</taxon>
        <taxon>Pseudomonadati</taxon>
        <taxon>Pseudomonadota</taxon>
        <taxon>Gammaproteobacteria</taxon>
        <taxon>Cellvibrionales</taxon>
        <taxon>Microbulbiferaceae</taxon>
        <taxon>Microbulbifer</taxon>
    </lineage>
</organism>
<evidence type="ECO:0000256" key="2">
    <source>
        <dbReference type="ARBA" id="ARBA00022723"/>
    </source>
</evidence>
<keyword evidence="7" id="KW-1185">Reference proteome</keyword>